<dbReference type="RefSeq" id="WP_083068383.1">
    <property type="nucleotide sequence ID" value="NZ_NBTM02000001.1"/>
</dbReference>
<feature type="transmembrane region" description="Helical" evidence="5">
    <location>
        <begin position="48"/>
        <end position="70"/>
    </location>
</feature>
<gene>
    <name evidence="6" type="ORF">A6J77_003900</name>
</gene>
<feature type="transmembrane region" description="Helical" evidence="5">
    <location>
        <begin position="112"/>
        <end position="129"/>
    </location>
</feature>
<evidence type="ECO:0000256" key="1">
    <source>
        <dbReference type="ARBA" id="ARBA00004141"/>
    </source>
</evidence>
<evidence type="ECO:0000313" key="6">
    <source>
        <dbReference type="EMBL" id="PNL91418.1"/>
    </source>
</evidence>
<keyword evidence="2 5" id="KW-0812">Transmembrane</keyword>
<evidence type="ECO:0000256" key="3">
    <source>
        <dbReference type="ARBA" id="ARBA00022989"/>
    </source>
</evidence>
<dbReference type="Pfam" id="PF02361">
    <property type="entry name" value="CbiQ"/>
    <property type="match status" value="1"/>
</dbReference>
<feature type="transmembrane region" description="Helical" evidence="5">
    <location>
        <begin position="150"/>
        <end position="168"/>
    </location>
</feature>
<feature type="transmembrane region" description="Helical" evidence="5">
    <location>
        <begin position="12"/>
        <end position="42"/>
    </location>
</feature>
<evidence type="ECO:0000256" key="4">
    <source>
        <dbReference type="ARBA" id="ARBA00023136"/>
    </source>
</evidence>
<feature type="transmembrane region" description="Helical" evidence="5">
    <location>
        <begin position="195"/>
        <end position="214"/>
    </location>
</feature>
<keyword evidence="4 5" id="KW-0472">Membrane</keyword>
<evidence type="ECO:0000256" key="5">
    <source>
        <dbReference type="SAM" id="Phobius"/>
    </source>
</evidence>
<comment type="caution">
    <text evidence="6">The sequence shown here is derived from an EMBL/GenBank/DDBJ whole genome shotgun (WGS) entry which is preliminary data.</text>
</comment>
<evidence type="ECO:0000313" key="7">
    <source>
        <dbReference type="Proteomes" id="UP000192813"/>
    </source>
</evidence>
<reference evidence="7" key="1">
    <citation type="submission" date="2017-12" db="EMBL/GenBank/DDBJ databases">
        <title>FDA dAtabase for Regulatory Grade micrObial Sequences (FDA-ARGOS): Supporting development and validation of Infectious Disease Dx tests.</title>
        <authorList>
            <person name="Hoffmann M."/>
            <person name="Allard M."/>
            <person name="Evans P."/>
            <person name="Brown E."/>
            <person name="Tallon L."/>
            <person name="Sadzewicz L."/>
            <person name="Sengamalay N."/>
            <person name="Ott S."/>
            <person name="Godinez A."/>
            <person name="Nagaraj S."/>
            <person name="Vavikolanu K."/>
            <person name="Aluvathingal J."/>
            <person name="Nadendla S."/>
            <person name="Sichtig H."/>
        </authorList>
    </citation>
    <scope>NUCLEOTIDE SEQUENCE [LARGE SCALE GENOMIC DNA]</scope>
    <source>
        <strain evidence="7">FDAARGOS_249</strain>
    </source>
</reference>
<sequence length="220" mass="25448">MEEKKTAIPAILALVFLFTIEISFTYSVWLNIYVLLMVVAYLAVKKRFGVLVFLLALPFIPAITTFWSVYIQGSGLDDAWVLFTRTYAFAALGIGFMVAVDLQDCLLIFEQYKVPAIFIYGLLVVIHAVPEIQREIKSMHDASLLRGKKLYPWSPLYYVKVIFLALNWRDRYAEAMYSRGFSEDQPRRQYRQWKMSTPAIVLCMSLIVVGNMIMRLENMI</sequence>
<proteinExistence type="predicted"/>
<keyword evidence="3 5" id="KW-1133">Transmembrane helix</keyword>
<comment type="subcellular location">
    <subcellularLocation>
        <location evidence="1">Membrane</location>
        <topology evidence="1">Multi-pass membrane protein</topology>
    </subcellularLocation>
</comment>
<dbReference type="InterPro" id="IPR003339">
    <property type="entry name" value="ABC/ECF_trnsptr_transmembrane"/>
</dbReference>
<dbReference type="AlphaFoldDB" id="A0A2J9PM44"/>
<dbReference type="GO" id="GO:0005886">
    <property type="term" value="C:plasma membrane"/>
    <property type="evidence" value="ECO:0007669"/>
    <property type="project" value="UniProtKB-ARBA"/>
</dbReference>
<evidence type="ECO:0000256" key="2">
    <source>
        <dbReference type="ARBA" id="ARBA00022692"/>
    </source>
</evidence>
<dbReference type="CDD" id="cd16914">
    <property type="entry name" value="EcfT"/>
    <property type="match status" value="1"/>
</dbReference>
<name>A0A2J9PM44_9LACT</name>
<dbReference type="EMBL" id="NBTM02000001">
    <property type="protein sequence ID" value="PNL91418.1"/>
    <property type="molecule type" value="Genomic_DNA"/>
</dbReference>
<dbReference type="Proteomes" id="UP000192813">
    <property type="component" value="Unassembled WGS sequence"/>
</dbReference>
<accession>A0A2J9PM44</accession>
<organism evidence="6 7">
    <name type="scientific">Aerococcus viridans</name>
    <dbReference type="NCBI Taxonomy" id="1377"/>
    <lineage>
        <taxon>Bacteria</taxon>
        <taxon>Bacillati</taxon>
        <taxon>Bacillota</taxon>
        <taxon>Bacilli</taxon>
        <taxon>Lactobacillales</taxon>
        <taxon>Aerococcaceae</taxon>
        <taxon>Aerococcus</taxon>
    </lineage>
</organism>
<protein>
    <submittedName>
        <fullName evidence="6">Cobalt ABC transporter permease</fullName>
    </submittedName>
</protein>
<feature type="transmembrane region" description="Helical" evidence="5">
    <location>
        <begin position="82"/>
        <end position="100"/>
    </location>
</feature>